<evidence type="ECO:0000259" key="12">
    <source>
        <dbReference type="Pfam" id="PF16589"/>
    </source>
</evidence>
<evidence type="ECO:0000256" key="5">
    <source>
        <dbReference type="ARBA" id="ARBA00023159"/>
    </source>
</evidence>
<dbReference type="InterPro" id="IPR001357">
    <property type="entry name" value="BRCT_dom"/>
</dbReference>
<keyword evidence="3 8" id="KW-0779">Telomere</keyword>
<dbReference type="PANTHER" id="PTHR16466:SF6">
    <property type="entry name" value="TELOMERIC REPEAT-BINDING FACTOR 2-INTERACTING PROTEIN 1"/>
    <property type="match status" value="1"/>
</dbReference>
<keyword evidence="7 8" id="KW-0539">Nucleus</keyword>
<dbReference type="SUPFAM" id="SSF46689">
    <property type="entry name" value="Homeodomain-like"/>
    <property type="match status" value="1"/>
</dbReference>
<dbReference type="Pfam" id="PF08914">
    <property type="entry name" value="Myb_Rap1"/>
    <property type="match status" value="1"/>
</dbReference>
<protein>
    <recommendedName>
        <fullName evidence="8">DNA-binding protein RAP1</fullName>
    </recommendedName>
</protein>
<dbReference type="PANTHER" id="PTHR16466">
    <property type="entry name" value="TELOMERE REPEAT-BINDING FACTOR 2-INTERACTING PROTEIN 1"/>
    <property type="match status" value="1"/>
</dbReference>
<dbReference type="GO" id="GO:0031848">
    <property type="term" value="P:protection from non-homologous end joining at telomere"/>
    <property type="evidence" value="ECO:0007669"/>
    <property type="project" value="TreeGrafter"/>
</dbReference>
<dbReference type="InterPro" id="IPR009057">
    <property type="entry name" value="Homeodomain-like_sf"/>
</dbReference>
<dbReference type="GO" id="GO:0042162">
    <property type="term" value="F:telomeric DNA binding"/>
    <property type="evidence" value="ECO:0007669"/>
    <property type="project" value="TreeGrafter"/>
</dbReference>
<evidence type="ECO:0000256" key="6">
    <source>
        <dbReference type="ARBA" id="ARBA00023163"/>
    </source>
</evidence>
<dbReference type="CDD" id="cd11653">
    <property type="entry name" value="rap1_RCT"/>
    <property type="match status" value="1"/>
</dbReference>
<comment type="similarity">
    <text evidence="1 8">Belongs to the RAP1 family.</text>
</comment>
<gene>
    <name evidence="13" type="ORF">BDV23DRAFT_181215</name>
</gene>
<dbReference type="Gene3D" id="1.10.10.60">
    <property type="entry name" value="Homeodomain-like"/>
    <property type="match status" value="1"/>
</dbReference>
<dbReference type="InterPro" id="IPR015010">
    <property type="entry name" value="TERF2IP_Myb"/>
</dbReference>
<feature type="compositionally biased region" description="Basic and acidic residues" evidence="9">
    <location>
        <begin position="183"/>
        <end position="203"/>
    </location>
</feature>
<reference evidence="13" key="1">
    <citation type="submission" date="2019-04" db="EMBL/GenBank/DDBJ databases">
        <title>Friends and foes A comparative genomics studyof 23 Aspergillus species from section Flavi.</title>
        <authorList>
            <consortium name="DOE Joint Genome Institute"/>
            <person name="Kjaerbolling I."/>
            <person name="Vesth T."/>
            <person name="Frisvad J.C."/>
            <person name="Nybo J.L."/>
            <person name="Theobald S."/>
            <person name="Kildgaard S."/>
            <person name="Isbrandt T."/>
            <person name="Kuo A."/>
            <person name="Sato A."/>
            <person name="Lyhne E.K."/>
            <person name="Kogle M.E."/>
            <person name="Wiebenga A."/>
            <person name="Kun R.S."/>
            <person name="Lubbers R.J."/>
            <person name="Makela M.R."/>
            <person name="Barry K."/>
            <person name="Chovatia M."/>
            <person name="Clum A."/>
            <person name="Daum C."/>
            <person name="Haridas S."/>
            <person name="He G."/>
            <person name="LaButti K."/>
            <person name="Lipzen A."/>
            <person name="Mondo S."/>
            <person name="Riley R."/>
            <person name="Salamov A."/>
            <person name="Simmons B.A."/>
            <person name="Magnuson J.K."/>
            <person name="Henrissat B."/>
            <person name="Mortensen U.H."/>
            <person name="Larsen T.O."/>
            <person name="Devries R.P."/>
            <person name="Grigoriev I.V."/>
            <person name="Machida M."/>
            <person name="Baker S.E."/>
            <person name="Andersen M.R."/>
        </authorList>
    </citation>
    <scope>NUCLEOTIDE SEQUENCE [LARGE SCALE GENOMIC DNA]</scope>
    <source>
        <strain evidence="13">IBT 14317</strain>
    </source>
</reference>
<evidence type="ECO:0000256" key="7">
    <source>
        <dbReference type="ARBA" id="ARBA00023242"/>
    </source>
</evidence>
<feature type="region of interest" description="Disordered" evidence="9">
    <location>
        <begin position="163"/>
        <end position="268"/>
    </location>
</feature>
<dbReference type="InterPro" id="IPR021661">
    <property type="entry name" value="Rap1_C"/>
</dbReference>
<dbReference type="Pfam" id="PF11626">
    <property type="entry name" value="Rap1_C"/>
    <property type="match status" value="1"/>
</dbReference>
<dbReference type="Gene3D" id="1.10.10.2170">
    <property type="match status" value="1"/>
</dbReference>
<dbReference type="Pfam" id="PF16589">
    <property type="entry name" value="BRCT_2"/>
    <property type="match status" value="1"/>
</dbReference>
<evidence type="ECO:0000256" key="4">
    <source>
        <dbReference type="ARBA" id="ARBA00023015"/>
    </source>
</evidence>
<evidence type="ECO:0000259" key="11">
    <source>
        <dbReference type="Pfam" id="PF11626"/>
    </source>
</evidence>
<dbReference type="OrthoDB" id="435460at2759"/>
<dbReference type="GO" id="GO:0010833">
    <property type="term" value="P:telomere maintenance via telomere lengthening"/>
    <property type="evidence" value="ECO:0007669"/>
    <property type="project" value="UniProtKB-UniRule"/>
</dbReference>
<evidence type="ECO:0000256" key="2">
    <source>
        <dbReference type="ARBA" id="ARBA00022454"/>
    </source>
</evidence>
<dbReference type="Proteomes" id="UP000326877">
    <property type="component" value="Unassembled WGS sequence"/>
</dbReference>
<sequence>MGNKGSSAPPGPLFQDKQFWLSQNVPQRSRFKELIQQHGGIIRLHEKDADIKLVDHTRKNLPPDTYSYRYVEWSVKNGQLEDLEKHRAGPSAARPVGATHIPTRSHRLPFTLEDDQYLWDYMADYEKVPNARIQGNRIYQELAAKNPRHTYQSYRDRYLKRLRGRPRPGAMRKPDHPASTAGDSRRESSGLERTPPELHREQYQDDPPAAHITAGRKRKRIPEPSIDHELDGTRLMSQKKRAIDKPPKDTTPVPIYTPQTKSPNIQGGPISANAIINETLSALYPNTNTPGPVQPQESQSLAHDPDNTIDPLFLELPFLPSSPDPRPEDPIEKDIDAWIDDRLRIGKADNEEQIIEALCCTSMDPYLADKVLDYLVAGKGIPDNMAGVWTAEDDECIEAEETRPIERVLKKHGSESFNSRWEYLRMAKAAGLDRADG</sequence>
<evidence type="ECO:0000256" key="1">
    <source>
        <dbReference type="ARBA" id="ARBA00010467"/>
    </source>
</evidence>
<evidence type="ECO:0000259" key="10">
    <source>
        <dbReference type="Pfam" id="PF08914"/>
    </source>
</evidence>
<evidence type="ECO:0000313" key="13">
    <source>
        <dbReference type="EMBL" id="KAE8392796.1"/>
    </source>
</evidence>
<dbReference type="AlphaFoldDB" id="A0A5N7CF40"/>
<keyword evidence="6" id="KW-0804">Transcription</keyword>
<dbReference type="InterPro" id="IPR038104">
    <property type="entry name" value="Rap1_C_sf"/>
</dbReference>
<comment type="subunit">
    <text evidence="8">Homodimer.</text>
</comment>
<keyword evidence="4" id="KW-0805">Transcription regulation</keyword>
<comment type="function">
    <text evidence="8">Involved in the regulation of telomere length, clustering and has a specific role in telomere position effect (TPE).</text>
</comment>
<keyword evidence="5" id="KW-0010">Activator</keyword>
<dbReference type="InterPro" id="IPR039595">
    <property type="entry name" value="TE2IP/Rap1"/>
</dbReference>
<keyword evidence="2 8" id="KW-0158">Chromosome</keyword>
<evidence type="ECO:0000256" key="3">
    <source>
        <dbReference type="ARBA" id="ARBA00022895"/>
    </source>
</evidence>
<name>A0A5N7CF40_PETAA</name>
<dbReference type="CDD" id="cd11655">
    <property type="entry name" value="rap1_myb-like"/>
    <property type="match status" value="1"/>
</dbReference>
<dbReference type="EMBL" id="ML735234">
    <property type="protein sequence ID" value="KAE8392796.1"/>
    <property type="molecule type" value="Genomic_DNA"/>
</dbReference>
<comment type="subcellular location">
    <subcellularLocation>
        <location evidence="8">Nucleus</location>
    </subcellularLocation>
    <subcellularLocation>
        <location evidence="8">Chromosome</location>
        <location evidence="8">Telomere</location>
    </subcellularLocation>
</comment>
<feature type="domain" description="TRF2-interacting telomeric protein/Rap1 C-terminal" evidence="11">
    <location>
        <begin position="351"/>
        <end position="425"/>
    </location>
</feature>
<feature type="domain" description="BRCT" evidence="12">
    <location>
        <begin position="12"/>
        <end position="86"/>
    </location>
</feature>
<dbReference type="GO" id="GO:0070187">
    <property type="term" value="C:shelterin complex"/>
    <property type="evidence" value="ECO:0007669"/>
    <property type="project" value="TreeGrafter"/>
</dbReference>
<accession>A0A5N7CF40</accession>
<evidence type="ECO:0000256" key="9">
    <source>
        <dbReference type="SAM" id="MobiDB-lite"/>
    </source>
</evidence>
<proteinExistence type="inferred from homology"/>
<evidence type="ECO:0000256" key="8">
    <source>
        <dbReference type="RuleBase" id="RU367107"/>
    </source>
</evidence>
<feature type="domain" description="TERF2-interacting telomeric protein 1 Myb" evidence="10">
    <location>
        <begin position="110"/>
        <end position="169"/>
    </location>
</feature>
<feature type="compositionally biased region" description="Basic and acidic residues" evidence="9">
    <location>
        <begin position="221"/>
        <end position="232"/>
    </location>
</feature>
<organism evidence="13">
    <name type="scientific">Petromyces alliaceus</name>
    <name type="common">Aspergillus alliaceus</name>
    <dbReference type="NCBI Taxonomy" id="209559"/>
    <lineage>
        <taxon>Eukaryota</taxon>
        <taxon>Fungi</taxon>
        <taxon>Dikarya</taxon>
        <taxon>Ascomycota</taxon>
        <taxon>Pezizomycotina</taxon>
        <taxon>Eurotiomycetes</taxon>
        <taxon>Eurotiomycetidae</taxon>
        <taxon>Eurotiales</taxon>
        <taxon>Aspergillaceae</taxon>
        <taxon>Aspergillus</taxon>
        <taxon>Aspergillus subgen. Circumdati</taxon>
    </lineage>
</organism>